<organism evidence="1 2">
    <name type="scientific">Ascobolus immersus RN42</name>
    <dbReference type="NCBI Taxonomy" id="1160509"/>
    <lineage>
        <taxon>Eukaryota</taxon>
        <taxon>Fungi</taxon>
        <taxon>Dikarya</taxon>
        <taxon>Ascomycota</taxon>
        <taxon>Pezizomycotina</taxon>
        <taxon>Pezizomycetes</taxon>
        <taxon>Pezizales</taxon>
        <taxon>Ascobolaceae</taxon>
        <taxon>Ascobolus</taxon>
    </lineage>
</organism>
<evidence type="ECO:0000313" key="2">
    <source>
        <dbReference type="Proteomes" id="UP000275078"/>
    </source>
</evidence>
<proteinExistence type="predicted"/>
<reference evidence="1 2" key="1">
    <citation type="journal article" date="2018" name="Nat. Ecol. Evol.">
        <title>Pezizomycetes genomes reveal the molecular basis of ectomycorrhizal truffle lifestyle.</title>
        <authorList>
            <person name="Murat C."/>
            <person name="Payen T."/>
            <person name="Noel B."/>
            <person name="Kuo A."/>
            <person name="Morin E."/>
            <person name="Chen J."/>
            <person name="Kohler A."/>
            <person name="Krizsan K."/>
            <person name="Balestrini R."/>
            <person name="Da Silva C."/>
            <person name="Montanini B."/>
            <person name="Hainaut M."/>
            <person name="Levati E."/>
            <person name="Barry K.W."/>
            <person name="Belfiori B."/>
            <person name="Cichocki N."/>
            <person name="Clum A."/>
            <person name="Dockter R.B."/>
            <person name="Fauchery L."/>
            <person name="Guy J."/>
            <person name="Iotti M."/>
            <person name="Le Tacon F."/>
            <person name="Lindquist E.A."/>
            <person name="Lipzen A."/>
            <person name="Malagnac F."/>
            <person name="Mello A."/>
            <person name="Molinier V."/>
            <person name="Miyauchi S."/>
            <person name="Poulain J."/>
            <person name="Riccioni C."/>
            <person name="Rubini A."/>
            <person name="Sitrit Y."/>
            <person name="Splivallo R."/>
            <person name="Traeger S."/>
            <person name="Wang M."/>
            <person name="Zifcakova L."/>
            <person name="Wipf D."/>
            <person name="Zambonelli A."/>
            <person name="Paolocci F."/>
            <person name="Nowrousian M."/>
            <person name="Ottonello S."/>
            <person name="Baldrian P."/>
            <person name="Spatafora J.W."/>
            <person name="Henrissat B."/>
            <person name="Nagy L.G."/>
            <person name="Aury J.M."/>
            <person name="Wincker P."/>
            <person name="Grigoriev I.V."/>
            <person name="Bonfante P."/>
            <person name="Martin F.M."/>
        </authorList>
    </citation>
    <scope>NUCLEOTIDE SEQUENCE [LARGE SCALE GENOMIC DNA]</scope>
    <source>
        <strain evidence="1 2">RN42</strain>
    </source>
</reference>
<name>A0A3N4HWK9_ASCIM</name>
<accession>A0A3N4HWK9</accession>
<dbReference type="Proteomes" id="UP000275078">
    <property type="component" value="Unassembled WGS sequence"/>
</dbReference>
<dbReference type="AlphaFoldDB" id="A0A3N4HWK9"/>
<keyword evidence="2" id="KW-1185">Reference proteome</keyword>
<gene>
    <name evidence="1" type="ORF">BJ508DRAFT_310043</name>
</gene>
<sequence>MVDLITLAELTVMHTREEGSTFEEKHKRIASGLMPSLCYNGRVRDYAYTYEKKAFNIKQILVGFPSGLMRSRYYRIASTKEAQDTASVAQYQITPMGEGYVDGEGVRLGMQEGISDCWVIATELVLVREGGCGEGTRWIPWLSRSTRLMHVRYRTSFLP</sequence>
<protein>
    <submittedName>
        <fullName evidence="1">Uncharacterized protein</fullName>
    </submittedName>
</protein>
<evidence type="ECO:0000313" key="1">
    <source>
        <dbReference type="EMBL" id="RPA77577.1"/>
    </source>
</evidence>
<dbReference type="EMBL" id="ML119724">
    <property type="protein sequence ID" value="RPA77577.1"/>
    <property type="molecule type" value="Genomic_DNA"/>
</dbReference>